<dbReference type="EMBL" id="CAJVPS010055583">
    <property type="protein sequence ID" value="CAG8775862.1"/>
    <property type="molecule type" value="Genomic_DNA"/>
</dbReference>
<feature type="region of interest" description="Disordered" evidence="1">
    <location>
        <begin position="1"/>
        <end position="26"/>
    </location>
</feature>
<evidence type="ECO:0000313" key="3">
    <source>
        <dbReference type="Proteomes" id="UP000789508"/>
    </source>
</evidence>
<feature type="non-terminal residue" evidence="2">
    <location>
        <position position="1"/>
    </location>
</feature>
<evidence type="ECO:0000313" key="2">
    <source>
        <dbReference type="EMBL" id="CAG8775862.1"/>
    </source>
</evidence>
<accession>A0A9N9NZN9</accession>
<protein>
    <submittedName>
        <fullName evidence="2">10525_t:CDS:1</fullName>
    </submittedName>
</protein>
<evidence type="ECO:0000256" key="1">
    <source>
        <dbReference type="SAM" id="MobiDB-lite"/>
    </source>
</evidence>
<comment type="caution">
    <text evidence="2">The sequence shown here is derived from an EMBL/GenBank/DDBJ whole genome shotgun (WGS) entry which is preliminary data.</text>
</comment>
<dbReference type="Proteomes" id="UP000789508">
    <property type="component" value="Unassembled WGS sequence"/>
</dbReference>
<keyword evidence="3" id="KW-1185">Reference proteome</keyword>
<sequence>QQNDTNEISSKANNMKLPQVTKSTSIVTPQSDNMELSQMMKSTSTVTPVTIAPT</sequence>
<proteinExistence type="predicted"/>
<reference evidence="2" key="1">
    <citation type="submission" date="2021-06" db="EMBL/GenBank/DDBJ databases">
        <authorList>
            <person name="Kallberg Y."/>
            <person name="Tangrot J."/>
            <person name="Rosling A."/>
        </authorList>
    </citation>
    <scope>NUCLEOTIDE SEQUENCE</scope>
    <source>
        <strain evidence="2">FL130A</strain>
    </source>
</reference>
<name>A0A9N9NZN9_9GLOM</name>
<gene>
    <name evidence="2" type="ORF">ALEPTO_LOCUS14399</name>
</gene>
<organism evidence="2 3">
    <name type="scientific">Ambispora leptoticha</name>
    <dbReference type="NCBI Taxonomy" id="144679"/>
    <lineage>
        <taxon>Eukaryota</taxon>
        <taxon>Fungi</taxon>
        <taxon>Fungi incertae sedis</taxon>
        <taxon>Mucoromycota</taxon>
        <taxon>Glomeromycotina</taxon>
        <taxon>Glomeromycetes</taxon>
        <taxon>Archaeosporales</taxon>
        <taxon>Ambisporaceae</taxon>
        <taxon>Ambispora</taxon>
    </lineage>
</organism>
<feature type="compositionally biased region" description="Polar residues" evidence="1">
    <location>
        <begin position="1"/>
        <end position="13"/>
    </location>
</feature>
<feature type="non-terminal residue" evidence="2">
    <location>
        <position position="54"/>
    </location>
</feature>
<dbReference type="AlphaFoldDB" id="A0A9N9NZN9"/>